<dbReference type="PANTHER" id="PTHR35889">
    <property type="entry name" value="CYCLOINULO-OLIGOSACCHARIDE FRUCTANOTRANSFERASE-RELATED"/>
    <property type="match status" value="1"/>
</dbReference>
<proteinExistence type="predicted"/>
<dbReference type="InterPro" id="IPR009056">
    <property type="entry name" value="Cyt_c-like_dom"/>
</dbReference>
<comment type="caution">
    <text evidence="6">The sequence shown here is derived from an EMBL/GenBank/DDBJ whole genome shotgun (WGS) entry which is preliminary data.</text>
</comment>
<dbReference type="InterPro" id="IPR011444">
    <property type="entry name" value="DUF1549"/>
</dbReference>
<dbReference type="InterPro" id="IPR011429">
    <property type="entry name" value="Cyt_c_Planctomycete-type"/>
</dbReference>
<dbReference type="InterPro" id="IPR022655">
    <property type="entry name" value="DUF1553"/>
</dbReference>
<evidence type="ECO:0000256" key="2">
    <source>
        <dbReference type="ARBA" id="ARBA00022723"/>
    </source>
</evidence>
<organism evidence="6">
    <name type="scientific">Schlesneria paludicola</name>
    <dbReference type="NCBI Taxonomy" id="360056"/>
    <lineage>
        <taxon>Bacteria</taxon>
        <taxon>Pseudomonadati</taxon>
        <taxon>Planctomycetota</taxon>
        <taxon>Planctomycetia</taxon>
        <taxon>Planctomycetales</taxon>
        <taxon>Planctomycetaceae</taxon>
        <taxon>Schlesneria</taxon>
    </lineage>
</organism>
<accession>A0A7C4LNE2</accession>
<dbReference type="GO" id="GO:0009055">
    <property type="term" value="F:electron transfer activity"/>
    <property type="evidence" value="ECO:0007669"/>
    <property type="project" value="InterPro"/>
</dbReference>
<gene>
    <name evidence="6" type="ORF">ENS64_16450</name>
</gene>
<dbReference type="GO" id="GO:0046872">
    <property type="term" value="F:metal ion binding"/>
    <property type="evidence" value="ECO:0007669"/>
    <property type="project" value="UniProtKB-KW"/>
</dbReference>
<dbReference type="Pfam" id="PF07587">
    <property type="entry name" value="PSD1"/>
    <property type="match status" value="1"/>
</dbReference>
<evidence type="ECO:0000256" key="3">
    <source>
        <dbReference type="ARBA" id="ARBA00023004"/>
    </source>
</evidence>
<keyword evidence="3 4" id="KW-0408">Iron</keyword>
<dbReference type="PROSITE" id="PS51007">
    <property type="entry name" value="CYTC"/>
    <property type="match status" value="1"/>
</dbReference>
<dbReference type="InterPro" id="IPR036909">
    <property type="entry name" value="Cyt_c-like_dom_sf"/>
</dbReference>
<sequence length="946" mass="107068">MNGLPLYPWHSPRWLAFGWACLVAVTAWAEEGGSAPTPAQIEFFERQVRPVLAEKCWSCHGPQKQQGGLRLDSREALLKGNDSGPAIDLAQLSASRLLQVLAYSNDDVQMPPQGKLPADQIAALSEWIRQGAFWPASTSPSGREATGSAPANHWAFAPMRRPAVPEVRERDRLQTPIDAFILNALEAQGLTLAPPADRATFLRRATFDLWGLPPTFAEVEEFVNDVRPDAVERCIDRLLASPRYGERWGRYWLDVARYADTKGYVFTAEPRYPYAYTYRDYVIHAFNSDKPYDRFVTEQLAADQLGLDEHAPELAALGFLTVGRRFLNKQEDIIDDRIDVVCRGLMALTVGCARCHDHKFDPVPTADYYSLYGVFASCTEPEDLPIIGLPQEAAEYEKFRAELQVREQALADYERRTCEAIGEECRAKIASYLELVAQPVPGNPRDAARALAAGDPRPAVVRRWQEFLEQRRARGPDPVFGPWHKLIEHKGEEFAAAAAAWCRDAQQPNRWETGDDRVNLLVRQTLLEFQPETPAELARAYGNLLAEIHHRWQRWKAAHPQAESLPHGDEEELRQVLYAPGTPTVFTPEEARARIFNRAERDKQRQLQRQIESWQATSPGAPPRAMIVRDQPKPMEPRVFIRGNPGRPGPPVPRQFLEVVAGDERQPFSRGSGRLELAQSIVDPRNPLTARVMVNRVWQHHFGKGLVRSHGDFGVRGEPPTHPELLDDLALRFIDSGWSVKQLHRWIMLSAVYQQSSRPAVSRASAPHPATIDPENRLLWHFPRQRLDLEALRDSWLYVAEALDERVAGRPFENISDPAQRRRTIYGLVNRNDLPGVYRVFDFADPDASAPERPQTTVPQQALFAMNSPFVREQARRVMEVVAAVADDEAARVSALYRHVLSREPDSLEREEALQFVRTASPEGKMSPWERLAQVLLLTNEFAFVD</sequence>
<keyword evidence="1 4" id="KW-0349">Heme</keyword>
<evidence type="ECO:0000256" key="4">
    <source>
        <dbReference type="PROSITE-ProRule" id="PRU00433"/>
    </source>
</evidence>
<name>A0A7C4LNE2_9PLAN</name>
<evidence type="ECO:0000256" key="1">
    <source>
        <dbReference type="ARBA" id="ARBA00022617"/>
    </source>
</evidence>
<dbReference type="PANTHER" id="PTHR35889:SF3">
    <property type="entry name" value="F-BOX DOMAIN-CONTAINING PROTEIN"/>
    <property type="match status" value="1"/>
</dbReference>
<feature type="domain" description="Cytochrome c" evidence="5">
    <location>
        <begin position="35"/>
        <end position="132"/>
    </location>
</feature>
<dbReference type="Gene3D" id="1.10.760.10">
    <property type="entry name" value="Cytochrome c-like domain"/>
    <property type="match status" value="1"/>
</dbReference>
<dbReference type="Pfam" id="PF07635">
    <property type="entry name" value="PSCyt1"/>
    <property type="match status" value="1"/>
</dbReference>
<dbReference type="EMBL" id="DSVQ01000018">
    <property type="protein sequence ID" value="HGT40836.1"/>
    <property type="molecule type" value="Genomic_DNA"/>
</dbReference>
<dbReference type="SUPFAM" id="SSF46626">
    <property type="entry name" value="Cytochrome c"/>
    <property type="match status" value="1"/>
</dbReference>
<evidence type="ECO:0000313" key="6">
    <source>
        <dbReference type="EMBL" id="HGT40836.1"/>
    </source>
</evidence>
<protein>
    <submittedName>
        <fullName evidence="6">DUF1553 domain-containing protein</fullName>
    </submittedName>
</protein>
<dbReference type="GO" id="GO:0020037">
    <property type="term" value="F:heme binding"/>
    <property type="evidence" value="ECO:0007669"/>
    <property type="project" value="InterPro"/>
</dbReference>
<keyword evidence="2 4" id="KW-0479">Metal-binding</keyword>
<reference evidence="6" key="1">
    <citation type="journal article" date="2020" name="mSystems">
        <title>Genome- and Community-Level Interaction Insights into Carbon Utilization and Element Cycling Functions of Hydrothermarchaeota in Hydrothermal Sediment.</title>
        <authorList>
            <person name="Zhou Z."/>
            <person name="Liu Y."/>
            <person name="Xu W."/>
            <person name="Pan J."/>
            <person name="Luo Z.H."/>
            <person name="Li M."/>
        </authorList>
    </citation>
    <scope>NUCLEOTIDE SEQUENCE [LARGE SCALE GENOMIC DNA]</scope>
    <source>
        <strain evidence="6">SpSt-508</strain>
    </source>
</reference>
<dbReference type="Pfam" id="PF07583">
    <property type="entry name" value="PSCyt2"/>
    <property type="match status" value="1"/>
</dbReference>
<dbReference type="AlphaFoldDB" id="A0A7C4LNE2"/>
<evidence type="ECO:0000259" key="5">
    <source>
        <dbReference type="PROSITE" id="PS51007"/>
    </source>
</evidence>